<feature type="region of interest" description="Disordered" evidence="1">
    <location>
        <begin position="158"/>
        <end position="200"/>
    </location>
</feature>
<evidence type="ECO:0000313" key="2">
    <source>
        <dbReference type="EMBL" id="KAJ7027685.1"/>
    </source>
</evidence>
<name>A0AAD6SK90_9AGAR</name>
<sequence length="200" mass="21938">MSRRVILISSAKALDAVKMRPAQGLRGGTRLGTPDEDGDNAPHPRFHLPRARASRSYTQGRGSGASPYTYTCRAASPVCHYTATAPLHWVMRLVRTPAARIVARRTPSTTLHPARRRVPIPLRITFPPVSQRADLARTATRMSLVTLHANAGEEIPDTAAGRAIASPPHHRVLSTPERRERDSSTPPCRRSLPALESRLD</sequence>
<gene>
    <name evidence="2" type="ORF">C8F04DRAFT_1189243</name>
</gene>
<feature type="region of interest" description="Disordered" evidence="1">
    <location>
        <begin position="24"/>
        <end position="48"/>
    </location>
</feature>
<reference evidence="2" key="1">
    <citation type="submission" date="2023-03" db="EMBL/GenBank/DDBJ databases">
        <title>Massive genome expansion in bonnet fungi (Mycena s.s.) driven by repeated elements and novel gene families across ecological guilds.</title>
        <authorList>
            <consortium name="Lawrence Berkeley National Laboratory"/>
            <person name="Harder C.B."/>
            <person name="Miyauchi S."/>
            <person name="Viragh M."/>
            <person name="Kuo A."/>
            <person name="Thoen E."/>
            <person name="Andreopoulos B."/>
            <person name="Lu D."/>
            <person name="Skrede I."/>
            <person name="Drula E."/>
            <person name="Henrissat B."/>
            <person name="Morin E."/>
            <person name="Kohler A."/>
            <person name="Barry K."/>
            <person name="LaButti K."/>
            <person name="Morin E."/>
            <person name="Salamov A."/>
            <person name="Lipzen A."/>
            <person name="Mereny Z."/>
            <person name="Hegedus B."/>
            <person name="Baldrian P."/>
            <person name="Stursova M."/>
            <person name="Weitz H."/>
            <person name="Taylor A."/>
            <person name="Grigoriev I.V."/>
            <person name="Nagy L.G."/>
            <person name="Martin F."/>
            <person name="Kauserud H."/>
        </authorList>
    </citation>
    <scope>NUCLEOTIDE SEQUENCE</scope>
    <source>
        <strain evidence="2">CBHHK200</strain>
    </source>
</reference>
<dbReference type="AlphaFoldDB" id="A0AAD6SK90"/>
<dbReference type="Proteomes" id="UP001218188">
    <property type="component" value="Unassembled WGS sequence"/>
</dbReference>
<protein>
    <submittedName>
        <fullName evidence="2">Uncharacterized protein</fullName>
    </submittedName>
</protein>
<accession>A0AAD6SK90</accession>
<dbReference type="EMBL" id="JARJCM010000120">
    <property type="protein sequence ID" value="KAJ7027685.1"/>
    <property type="molecule type" value="Genomic_DNA"/>
</dbReference>
<evidence type="ECO:0000256" key="1">
    <source>
        <dbReference type="SAM" id="MobiDB-lite"/>
    </source>
</evidence>
<organism evidence="2 3">
    <name type="scientific">Mycena alexandri</name>
    <dbReference type="NCBI Taxonomy" id="1745969"/>
    <lineage>
        <taxon>Eukaryota</taxon>
        <taxon>Fungi</taxon>
        <taxon>Dikarya</taxon>
        <taxon>Basidiomycota</taxon>
        <taxon>Agaricomycotina</taxon>
        <taxon>Agaricomycetes</taxon>
        <taxon>Agaricomycetidae</taxon>
        <taxon>Agaricales</taxon>
        <taxon>Marasmiineae</taxon>
        <taxon>Mycenaceae</taxon>
        <taxon>Mycena</taxon>
    </lineage>
</organism>
<comment type="caution">
    <text evidence="2">The sequence shown here is derived from an EMBL/GenBank/DDBJ whole genome shotgun (WGS) entry which is preliminary data.</text>
</comment>
<proteinExistence type="predicted"/>
<keyword evidence="3" id="KW-1185">Reference proteome</keyword>
<evidence type="ECO:0000313" key="3">
    <source>
        <dbReference type="Proteomes" id="UP001218188"/>
    </source>
</evidence>